<accession>A0A0B0NQP1</accession>
<proteinExistence type="predicted"/>
<sequence>MKPILQILSP</sequence>
<dbReference type="Proteomes" id="UP000032142">
    <property type="component" value="Unassembled WGS sequence"/>
</dbReference>
<evidence type="ECO:0000313" key="1">
    <source>
        <dbReference type="EMBL" id="KHG13386.1"/>
    </source>
</evidence>
<organism evidence="1 2">
    <name type="scientific">Gossypium arboreum</name>
    <name type="common">Tree cotton</name>
    <name type="synonym">Gossypium nanking</name>
    <dbReference type="NCBI Taxonomy" id="29729"/>
    <lineage>
        <taxon>Eukaryota</taxon>
        <taxon>Viridiplantae</taxon>
        <taxon>Streptophyta</taxon>
        <taxon>Embryophyta</taxon>
        <taxon>Tracheophyta</taxon>
        <taxon>Spermatophyta</taxon>
        <taxon>Magnoliopsida</taxon>
        <taxon>eudicotyledons</taxon>
        <taxon>Gunneridae</taxon>
        <taxon>Pentapetalae</taxon>
        <taxon>rosids</taxon>
        <taxon>malvids</taxon>
        <taxon>Malvales</taxon>
        <taxon>Malvaceae</taxon>
        <taxon>Malvoideae</taxon>
        <taxon>Gossypium</taxon>
    </lineage>
</organism>
<name>A0A0B0NQP1_GOSAR</name>
<keyword evidence="2" id="KW-1185">Reference proteome</keyword>
<gene>
    <name evidence="1" type="ORF">F383_18871</name>
</gene>
<evidence type="ECO:0000313" key="2">
    <source>
        <dbReference type="Proteomes" id="UP000032142"/>
    </source>
</evidence>
<dbReference type="EMBL" id="KN399458">
    <property type="protein sequence ID" value="KHG13386.1"/>
    <property type="molecule type" value="Genomic_DNA"/>
</dbReference>
<reference evidence="2" key="1">
    <citation type="submission" date="2014-09" db="EMBL/GenBank/DDBJ databases">
        <authorList>
            <person name="Mudge J."/>
            <person name="Ramaraj T."/>
            <person name="Lindquist I.E."/>
            <person name="Bharti A.K."/>
            <person name="Sundararajan A."/>
            <person name="Cameron C.T."/>
            <person name="Woodward J.E."/>
            <person name="May G.D."/>
            <person name="Brubaker C."/>
            <person name="Broadhvest J."/>
            <person name="Wilkins T.A."/>
        </authorList>
    </citation>
    <scope>NUCLEOTIDE SEQUENCE</scope>
    <source>
        <strain evidence="2">cv. AKA8401</strain>
    </source>
</reference>
<protein>
    <submittedName>
        <fullName evidence="1">Uncharacterized protein</fullName>
    </submittedName>
</protein>